<dbReference type="GO" id="GO:0000287">
    <property type="term" value="F:magnesium ion binding"/>
    <property type="evidence" value="ECO:0007669"/>
    <property type="project" value="InterPro"/>
</dbReference>
<dbReference type="GO" id="GO:0006281">
    <property type="term" value="P:DNA repair"/>
    <property type="evidence" value="ECO:0007669"/>
    <property type="project" value="InterPro"/>
</dbReference>
<dbReference type="GO" id="GO:0006310">
    <property type="term" value="P:DNA recombination"/>
    <property type="evidence" value="ECO:0007669"/>
    <property type="project" value="InterPro"/>
</dbReference>
<name>A0A1M6URK6_9BACT</name>
<dbReference type="SUPFAM" id="SSF103084">
    <property type="entry name" value="Holliday junction resolvase RusA"/>
    <property type="match status" value="1"/>
</dbReference>
<dbReference type="EMBL" id="FRAW01000015">
    <property type="protein sequence ID" value="SHK71847.1"/>
    <property type="molecule type" value="Genomic_DNA"/>
</dbReference>
<protein>
    <submittedName>
        <fullName evidence="1">Endodeoxyribonuclease RusA</fullName>
    </submittedName>
</protein>
<evidence type="ECO:0000313" key="1">
    <source>
        <dbReference type="EMBL" id="SHK71847.1"/>
    </source>
</evidence>
<accession>A0A1M6URK6</accession>
<dbReference type="InterPro" id="IPR036614">
    <property type="entry name" value="RusA-like_sf"/>
</dbReference>
<reference evidence="2" key="1">
    <citation type="submission" date="2016-11" db="EMBL/GenBank/DDBJ databases">
        <authorList>
            <person name="Varghese N."/>
            <person name="Submissions S."/>
        </authorList>
    </citation>
    <scope>NUCLEOTIDE SEQUENCE [LARGE SCALE GENOMIC DNA]</scope>
    <source>
        <strain evidence="2">UWOS</strain>
    </source>
</reference>
<dbReference type="Gene3D" id="3.30.1330.70">
    <property type="entry name" value="Holliday junction resolvase RusA"/>
    <property type="match status" value="1"/>
</dbReference>
<gene>
    <name evidence="1" type="ORF">SAMN05720469_11530</name>
</gene>
<sequence length="91" mass="10318">MQAVKRNKERHGAFTRPVSVIVGISFVDKRKRDLDNVLTSVIDLLKDSWLIADDDWRRVCRVVSEVLDIREHYAIVSIAPADIPNSCKSGL</sequence>
<organism evidence="1 2">
    <name type="scientific">Fibrobacter intestinalis</name>
    <dbReference type="NCBI Taxonomy" id="28122"/>
    <lineage>
        <taxon>Bacteria</taxon>
        <taxon>Pseudomonadati</taxon>
        <taxon>Fibrobacterota</taxon>
        <taxon>Fibrobacteria</taxon>
        <taxon>Fibrobacterales</taxon>
        <taxon>Fibrobacteraceae</taxon>
        <taxon>Fibrobacter</taxon>
    </lineage>
</organism>
<evidence type="ECO:0000313" key="2">
    <source>
        <dbReference type="Proteomes" id="UP000184275"/>
    </source>
</evidence>
<proteinExistence type="predicted"/>
<keyword evidence="2" id="KW-1185">Reference proteome</keyword>
<dbReference type="AlphaFoldDB" id="A0A1M6URK6"/>
<dbReference type="Proteomes" id="UP000184275">
    <property type="component" value="Unassembled WGS sequence"/>
</dbReference>